<accession>A0A3P7M0J4</accession>
<keyword evidence="2" id="KW-1185">Reference proteome</keyword>
<dbReference type="AlphaFoldDB" id="A0A3P7M0J4"/>
<dbReference type="OrthoDB" id="10583296at2759"/>
<sequence>MEAGAISIFFWGEFLKKTRREVMVAFDIMDDYKSLMSCLLDDVNGRLITKRLPLLKDYIRSMISFPKRTEMSTARDANAEILNKVFFKEKRNDIPASQQAVYSKV</sequence>
<protein>
    <submittedName>
        <fullName evidence="1">Uncharacterized protein</fullName>
    </submittedName>
</protein>
<dbReference type="EMBL" id="UYRU01067347">
    <property type="protein sequence ID" value="VDN16853.1"/>
    <property type="molecule type" value="Genomic_DNA"/>
</dbReference>
<evidence type="ECO:0000313" key="1">
    <source>
        <dbReference type="EMBL" id="VDN16853.1"/>
    </source>
</evidence>
<name>A0A3P7M0J4_DIBLA</name>
<reference evidence="1 2" key="1">
    <citation type="submission" date="2018-11" db="EMBL/GenBank/DDBJ databases">
        <authorList>
            <consortium name="Pathogen Informatics"/>
        </authorList>
    </citation>
    <scope>NUCLEOTIDE SEQUENCE [LARGE SCALE GENOMIC DNA]</scope>
</reference>
<evidence type="ECO:0000313" key="2">
    <source>
        <dbReference type="Proteomes" id="UP000281553"/>
    </source>
</evidence>
<dbReference type="Proteomes" id="UP000281553">
    <property type="component" value="Unassembled WGS sequence"/>
</dbReference>
<organism evidence="1 2">
    <name type="scientific">Dibothriocephalus latus</name>
    <name type="common">Fish tapeworm</name>
    <name type="synonym">Diphyllobothrium latum</name>
    <dbReference type="NCBI Taxonomy" id="60516"/>
    <lineage>
        <taxon>Eukaryota</taxon>
        <taxon>Metazoa</taxon>
        <taxon>Spiralia</taxon>
        <taxon>Lophotrochozoa</taxon>
        <taxon>Platyhelminthes</taxon>
        <taxon>Cestoda</taxon>
        <taxon>Eucestoda</taxon>
        <taxon>Diphyllobothriidea</taxon>
        <taxon>Diphyllobothriidae</taxon>
        <taxon>Dibothriocephalus</taxon>
    </lineage>
</organism>
<proteinExistence type="predicted"/>
<gene>
    <name evidence="1" type="ORF">DILT_LOCUS12684</name>
</gene>